<reference evidence="3 4" key="1">
    <citation type="submission" date="2020-07" db="EMBL/GenBank/DDBJ databases">
        <title>Genomic Encyclopedia of Type Strains, Phase IV (KMG-V): Genome sequencing to study the core and pangenomes of soil and plant-associated prokaryotes.</title>
        <authorList>
            <person name="Whitman W."/>
        </authorList>
    </citation>
    <scope>NUCLEOTIDE SEQUENCE [LARGE SCALE GENOMIC DNA]</scope>
    <source>
        <strain evidence="3 4">SAS40</strain>
    </source>
</reference>
<dbReference type="PANTHER" id="PTHR42928">
    <property type="entry name" value="TRICARBOXYLATE-BINDING PROTEIN"/>
    <property type="match status" value="1"/>
</dbReference>
<sequence length="332" mass="34394">MPYLFAHRHVAGAAMALAATALPFSFTTAAVAADFPGRAVTLVVGYTPGGAIDQSARLVGSELAKRWGQPVVVDNKPGANGTIAAGNVASAKPDGYTLLVTATSHNLNKFVNKNLRYDVTTSFTPVALTVEVPNILVVSAASPYRTVGQLLTDVRAGKKPFSYASQGIGGVPHLAGELFKLRTNTDILHVPYKGAAQGMTDLVGGVVDMSFPSPASATAFIAQGKLRALAVASNQRIAQLPDVPTFAEAGVSDYVISTWHGILAPAGTPPEIVAKINKDVIEIVQSPEFASALQAQGSIPAPPLSPPAFGAKLAKELSAFETISRKVDLSGN</sequence>
<evidence type="ECO:0000313" key="3">
    <source>
        <dbReference type="EMBL" id="NYE83258.1"/>
    </source>
</evidence>
<comment type="similarity">
    <text evidence="1">Belongs to the UPF0065 (bug) family.</text>
</comment>
<evidence type="ECO:0000313" key="4">
    <source>
        <dbReference type="Proteomes" id="UP000542125"/>
    </source>
</evidence>
<dbReference type="CDD" id="cd07012">
    <property type="entry name" value="PBP2_Bug_TTT"/>
    <property type="match status" value="1"/>
</dbReference>
<feature type="signal peptide" evidence="2">
    <location>
        <begin position="1"/>
        <end position="32"/>
    </location>
</feature>
<dbReference type="Gene3D" id="3.40.190.150">
    <property type="entry name" value="Bordetella uptake gene, domain 1"/>
    <property type="match status" value="1"/>
</dbReference>
<dbReference type="RefSeq" id="WP_179586772.1">
    <property type="nucleotide sequence ID" value="NZ_JACBYR010000001.1"/>
</dbReference>
<evidence type="ECO:0000256" key="1">
    <source>
        <dbReference type="ARBA" id="ARBA00006987"/>
    </source>
</evidence>
<name>A0A7Y9IVH7_9BURK</name>
<dbReference type="PANTHER" id="PTHR42928:SF5">
    <property type="entry name" value="BLR1237 PROTEIN"/>
    <property type="match status" value="1"/>
</dbReference>
<keyword evidence="4" id="KW-1185">Reference proteome</keyword>
<evidence type="ECO:0000256" key="2">
    <source>
        <dbReference type="SAM" id="SignalP"/>
    </source>
</evidence>
<dbReference type="Pfam" id="PF03401">
    <property type="entry name" value="TctC"/>
    <property type="match status" value="1"/>
</dbReference>
<dbReference type="InterPro" id="IPR005064">
    <property type="entry name" value="BUG"/>
</dbReference>
<proteinExistence type="inferred from homology"/>
<comment type="caution">
    <text evidence="3">The sequence shown here is derived from an EMBL/GenBank/DDBJ whole genome shotgun (WGS) entry which is preliminary data.</text>
</comment>
<organism evidence="3 4">
    <name type="scientific">Pigmentiphaga litoralis</name>
    <dbReference type="NCBI Taxonomy" id="516702"/>
    <lineage>
        <taxon>Bacteria</taxon>
        <taxon>Pseudomonadati</taxon>
        <taxon>Pseudomonadota</taxon>
        <taxon>Betaproteobacteria</taxon>
        <taxon>Burkholderiales</taxon>
        <taxon>Alcaligenaceae</taxon>
        <taxon>Pigmentiphaga</taxon>
    </lineage>
</organism>
<dbReference type="PIRSF" id="PIRSF017082">
    <property type="entry name" value="YflP"/>
    <property type="match status" value="1"/>
</dbReference>
<gene>
    <name evidence="3" type="ORF">FHW18_002529</name>
</gene>
<dbReference type="AlphaFoldDB" id="A0A7Y9IVH7"/>
<dbReference type="Proteomes" id="UP000542125">
    <property type="component" value="Unassembled WGS sequence"/>
</dbReference>
<dbReference type="InterPro" id="IPR042100">
    <property type="entry name" value="Bug_dom1"/>
</dbReference>
<feature type="chain" id="PRO_5031216361" evidence="2">
    <location>
        <begin position="33"/>
        <end position="332"/>
    </location>
</feature>
<accession>A0A7Y9IVH7</accession>
<protein>
    <submittedName>
        <fullName evidence="3">Tripartite-type tricarboxylate transporter receptor subunit TctC</fullName>
    </submittedName>
</protein>
<dbReference type="SUPFAM" id="SSF53850">
    <property type="entry name" value="Periplasmic binding protein-like II"/>
    <property type="match status" value="1"/>
</dbReference>
<dbReference type="Gene3D" id="3.40.190.10">
    <property type="entry name" value="Periplasmic binding protein-like II"/>
    <property type="match status" value="1"/>
</dbReference>
<keyword evidence="3" id="KW-0675">Receptor</keyword>
<keyword evidence="2" id="KW-0732">Signal</keyword>
<dbReference type="EMBL" id="JACBYR010000001">
    <property type="protein sequence ID" value="NYE83258.1"/>
    <property type="molecule type" value="Genomic_DNA"/>
</dbReference>